<dbReference type="Pfam" id="PF01963">
    <property type="entry name" value="TraB_PrgY_gumN"/>
    <property type="match status" value="1"/>
</dbReference>
<reference evidence="2 3" key="1">
    <citation type="submission" date="2019-01" db="EMBL/GenBank/DDBJ databases">
        <title>Altererythrobacter rhizovicinus sp. nov., isolated from the rhizosphere soil of Haloxylon ammodendron.</title>
        <authorList>
            <person name="Li H.-P."/>
            <person name="Gou J.-Y."/>
            <person name="Yao D."/>
            <person name="Han Q.-Q."/>
            <person name="Shao K.-Z."/>
            <person name="Zhao Q."/>
            <person name="Zhang J.-L."/>
        </authorList>
    </citation>
    <scope>NUCLEOTIDE SEQUENCE [LARGE SCALE GENOMIC DNA]</scope>
    <source>
        <strain evidence="2 3">AY-3R</strain>
    </source>
</reference>
<dbReference type="EMBL" id="SDPV01000001">
    <property type="protein sequence ID" value="RXZ66173.1"/>
    <property type="molecule type" value="Genomic_DNA"/>
</dbReference>
<dbReference type="PANTHER" id="PTHR40590:SF1">
    <property type="entry name" value="CYTOPLASMIC PROTEIN"/>
    <property type="match status" value="1"/>
</dbReference>
<proteinExistence type="predicted"/>
<evidence type="ECO:0000313" key="3">
    <source>
        <dbReference type="Proteomes" id="UP000293623"/>
    </source>
</evidence>
<dbReference type="AlphaFoldDB" id="A0A4Q2KRA1"/>
<keyword evidence="1" id="KW-0732">Signal</keyword>
<sequence>MKLNRISTNIRTLLLGASACAFALVAPAQAQEGAPAAAEAQEAVAATPALWKVADEDTTIYLFGTVHALPDGIEWYHGPLAEALGSSEILVTEIEMTPESMAATQQLVLAKGVLPEGQTLRDLLNDEQRAVYEAALAKVDLPAGAFDRFEPWYGAMMMTMLPLLKQGYSLDAGVEKVLEAKAGNGMERGALETIEEQLSIFDGLPQEAQIAFLMETVEGVDEIKAMLDQMVAEWAEGDATELARLMNEGMTDPVLAERLLYARNANWAEWIDERLDAPGTVFVAVGAGHLAGQQSVQDKLAELGIETTRVQ</sequence>
<dbReference type="PANTHER" id="PTHR40590">
    <property type="entry name" value="CYTOPLASMIC PROTEIN-RELATED"/>
    <property type="match status" value="1"/>
</dbReference>
<dbReference type="Proteomes" id="UP000293623">
    <property type="component" value="Unassembled WGS sequence"/>
</dbReference>
<accession>A0A4Q2KRA1</accession>
<dbReference type="RefSeq" id="WP_129523647.1">
    <property type="nucleotide sequence ID" value="NZ_SDPV01000001.1"/>
</dbReference>
<comment type="caution">
    <text evidence="2">The sequence shown here is derived from an EMBL/GenBank/DDBJ whole genome shotgun (WGS) entry which is preliminary data.</text>
</comment>
<gene>
    <name evidence="2" type="ORF">ETX26_05535</name>
</gene>
<dbReference type="OrthoDB" id="9806326at2"/>
<dbReference type="CDD" id="cd14789">
    <property type="entry name" value="Tiki"/>
    <property type="match status" value="1"/>
</dbReference>
<organism evidence="2 3">
    <name type="scientific">Pelagerythrobacter rhizovicinus</name>
    <dbReference type="NCBI Taxonomy" id="2268576"/>
    <lineage>
        <taxon>Bacteria</taxon>
        <taxon>Pseudomonadati</taxon>
        <taxon>Pseudomonadota</taxon>
        <taxon>Alphaproteobacteria</taxon>
        <taxon>Sphingomonadales</taxon>
        <taxon>Erythrobacteraceae</taxon>
        <taxon>Pelagerythrobacter</taxon>
    </lineage>
</organism>
<keyword evidence="3" id="KW-1185">Reference proteome</keyword>
<name>A0A4Q2KRA1_9SPHN</name>
<evidence type="ECO:0000256" key="1">
    <source>
        <dbReference type="SAM" id="SignalP"/>
    </source>
</evidence>
<evidence type="ECO:0000313" key="2">
    <source>
        <dbReference type="EMBL" id="RXZ66173.1"/>
    </source>
</evidence>
<dbReference type="InterPro" id="IPR047111">
    <property type="entry name" value="YbaP-like"/>
</dbReference>
<protein>
    <submittedName>
        <fullName evidence="2">TraB/GumN family protein</fullName>
    </submittedName>
</protein>
<feature type="signal peptide" evidence="1">
    <location>
        <begin position="1"/>
        <end position="30"/>
    </location>
</feature>
<dbReference type="InterPro" id="IPR002816">
    <property type="entry name" value="TraB/PrgY/GumN_fam"/>
</dbReference>
<feature type="chain" id="PRO_5020513321" evidence="1">
    <location>
        <begin position="31"/>
        <end position="311"/>
    </location>
</feature>